<organism evidence="1 2">
    <name type="scientific">Candidatus Brocadia sinica JPN1</name>
    <dbReference type="NCBI Taxonomy" id="1197129"/>
    <lineage>
        <taxon>Bacteria</taxon>
        <taxon>Pseudomonadati</taxon>
        <taxon>Planctomycetota</taxon>
        <taxon>Candidatus Brocadiia</taxon>
        <taxon>Candidatus Brocadiales</taxon>
        <taxon>Candidatus Brocadiaceae</taxon>
        <taxon>Candidatus Brocadia</taxon>
    </lineage>
</organism>
<protein>
    <submittedName>
        <fullName evidence="1">Uncharacterized protein</fullName>
    </submittedName>
</protein>
<proteinExistence type="predicted"/>
<dbReference type="Proteomes" id="UP000032309">
    <property type="component" value="Unassembled WGS sequence"/>
</dbReference>
<dbReference type="RefSeq" id="WP_052562612.1">
    <property type="nucleotide sequence ID" value="NZ_BAFN01000001.1"/>
</dbReference>
<name>A0ABQ0JUR0_9BACT</name>
<dbReference type="EMBL" id="BAFN01000001">
    <property type="protein sequence ID" value="GAN32451.1"/>
    <property type="molecule type" value="Genomic_DNA"/>
</dbReference>
<reference evidence="2" key="1">
    <citation type="journal article" date="2015" name="Genome Announc.">
        <title>Draft Genome Sequence of an Anaerobic Ammonium-Oxidizing Bacterium, "Candidatus Brocadia sinica".</title>
        <authorList>
            <person name="Oshiki M."/>
            <person name="Shinyako-Hata K."/>
            <person name="Satoh H."/>
            <person name="Okabe S."/>
        </authorList>
    </citation>
    <scope>NUCLEOTIDE SEQUENCE [LARGE SCALE GENOMIC DNA]</scope>
    <source>
        <strain evidence="2">JPN1</strain>
    </source>
</reference>
<sequence length="118" mass="13236">MFDLIDVSFIIPELVKQGLDSGVYERVGGVIRETASKNVVHWLREGKTITKGHKIIVTLSSLGRATLAAADFAYMYANFEKYKKAVRRYKHKVGCPELISGMASIYGRARTYGICNYL</sequence>
<gene>
    <name evidence="1" type="ORF">BROSI_A0965</name>
</gene>
<evidence type="ECO:0000313" key="2">
    <source>
        <dbReference type="Proteomes" id="UP000032309"/>
    </source>
</evidence>
<keyword evidence="2" id="KW-1185">Reference proteome</keyword>
<comment type="caution">
    <text evidence="1">The sequence shown here is derived from an EMBL/GenBank/DDBJ whole genome shotgun (WGS) entry which is preliminary data.</text>
</comment>
<evidence type="ECO:0000313" key="1">
    <source>
        <dbReference type="EMBL" id="GAN32451.1"/>
    </source>
</evidence>
<accession>A0ABQ0JUR0</accession>